<feature type="domain" description="C2" evidence="6">
    <location>
        <begin position="284"/>
        <end position="419"/>
    </location>
</feature>
<dbReference type="Gene3D" id="3.30.60.20">
    <property type="match status" value="1"/>
</dbReference>
<evidence type="ECO:0000259" key="9">
    <source>
        <dbReference type="PROSITE" id="PS51259"/>
    </source>
</evidence>
<evidence type="ECO:0000313" key="11">
    <source>
        <dbReference type="Proteomes" id="UP001158576"/>
    </source>
</evidence>
<evidence type="ECO:0000256" key="2">
    <source>
        <dbReference type="ARBA" id="ARBA00022723"/>
    </source>
</evidence>
<dbReference type="Pfam" id="PF00168">
    <property type="entry name" value="C2"/>
    <property type="match status" value="2"/>
</dbReference>
<dbReference type="PANTHER" id="PTHR10480:SF12">
    <property type="entry name" value="UNC-13, ISOFORM E"/>
    <property type="match status" value="1"/>
</dbReference>
<evidence type="ECO:0000313" key="10">
    <source>
        <dbReference type="EMBL" id="CAG5094853.1"/>
    </source>
</evidence>
<name>A0ABN7SFD6_OIKDI</name>
<reference evidence="10 11" key="1">
    <citation type="submission" date="2021-04" db="EMBL/GenBank/DDBJ databases">
        <authorList>
            <person name="Bliznina A."/>
        </authorList>
    </citation>
    <scope>NUCLEOTIDE SEQUENCE [LARGE SCALE GENOMIC DNA]</scope>
</reference>
<dbReference type="Proteomes" id="UP001158576">
    <property type="component" value="Chromosome XSR"/>
</dbReference>
<dbReference type="SMART" id="SM01145">
    <property type="entry name" value="DUF1041"/>
    <property type="match status" value="1"/>
</dbReference>
<evidence type="ECO:0000259" key="7">
    <source>
        <dbReference type="PROSITE" id="PS50081"/>
    </source>
</evidence>
<keyword evidence="3" id="KW-0677">Repeat</keyword>
<evidence type="ECO:0000256" key="1">
    <source>
        <dbReference type="ARBA" id="ARBA00022483"/>
    </source>
</evidence>
<evidence type="ECO:0000256" key="4">
    <source>
        <dbReference type="ARBA" id="ARBA00022771"/>
    </source>
</evidence>
<keyword evidence="4" id="KW-0863">Zinc-finger</keyword>
<dbReference type="InterPro" id="IPR027080">
    <property type="entry name" value="Unc-13"/>
</dbReference>
<proteinExistence type="predicted"/>
<dbReference type="PROSITE" id="PS51259">
    <property type="entry name" value="MHD2"/>
    <property type="match status" value="1"/>
</dbReference>
<keyword evidence="1" id="KW-0268">Exocytosis</keyword>
<dbReference type="Pfam" id="PF06292">
    <property type="entry name" value="MUN"/>
    <property type="match status" value="1"/>
</dbReference>
<dbReference type="Gene3D" id="1.10.357.50">
    <property type="match status" value="1"/>
</dbReference>
<accession>A0ABN7SFD6</accession>
<keyword evidence="5" id="KW-0862">Zinc</keyword>
<keyword evidence="11" id="KW-1185">Reference proteome</keyword>
<protein>
    <submittedName>
        <fullName evidence="10">Oidioi.mRNA.OKI2018_I69.XSR.g13918.t1.cds</fullName>
    </submittedName>
</protein>
<dbReference type="InterPro" id="IPR000008">
    <property type="entry name" value="C2_dom"/>
</dbReference>
<dbReference type="SUPFAM" id="SSF57889">
    <property type="entry name" value="Cysteine-rich domain"/>
    <property type="match status" value="1"/>
</dbReference>
<evidence type="ECO:0000259" key="8">
    <source>
        <dbReference type="PROSITE" id="PS51258"/>
    </source>
</evidence>
<feature type="domain" description="MHD1" evidence="8">
    <location>
        <begin position="757"/>
        <end position="884"/>
    </location>
</feature>
<dbReference type="PROSITE" id="PS50004">
    <property type="entry name" value="C2"/>
    <property type="match status" value="2"/>
</dbReference>
<gene>
    <name evidence="10" type="ORF">OKIOD_LOCUS5476</name>
</gene>
<evidence type="ECO:0000256" key="3">
    <source>
        <dbReference type="ARBA" id="ARBA00022737"/>
    </source>
</evidence>
<dbReference type="SMART" id="SM00109">
    <property type="entry name" value="C1"/>
    <property type="match status" value="1"/>
</dbReference>
<dbReference type="SMART" id="SM00239">
    <property type="entry name" value="C2"/>
    <property type="match status" value="2"/>
</dbReference>
<dbReference type="PRINTS" id="PR00360">
    <property type="entry name" value="C2DOMAIN"/>
</dbReference>
<dbReference type="InterPro" id="IPR035892">
    <property type="entry name" value="C2_domain_sf"/>
</dbReference>
<dbReference type="InterPro" id="IPR002219">
    <property type="entry name" value="PKC_DAG/PE"/>
</dbReference>
<evidence type="ECO:0000259" key="6">
    <source>
        <dbReference type="PROSITE" id="PS50004"/>
    </source>
</evidence>
<dbReference type="InterPro" id="IPR046349">
    <property type="entry name" value="C1-like_sf"/>
</dbReference>
<dbReference type="PROSITE" id="PS50081">
    <property type="entry name" value="ZF_DAG_PE_2"/>
    <property type="match status" value="1"/>
</dbReference>
<keyword evidence="2" id="KW-0479">Metal-binding</keyword>
<organism evidence="10 11">
    <name type="scientific">Oikopleura dioica</name>
    <name type="common">Tunicate</name>
    <dbReference type="NCBI Taxonomy" id="34765"/>
    <lineage>
        <taxon>Eukaryota</taxon>
        <taxon>Metazoa</taxon>
        <taxon>Chordata</taxon>
        <taxon>Tunicata</taxon>
        <taxon>Appendicularia</taxon>
        <taxon>Copelata</taxon>
        <taxon>Oikopleuridae</taxon>
        <taxon>Oikopleura</taxon>
    </lineage>
</organism>
<dbReference type="Gene3D" id="2.60.40.150">
    <property type="entry name" value="C2 domain"/>
    <property type="match status" value="2"/>
</dbReference>
<feature type="domain" description="MHD2" evidence="9">
    <location>
        <begin position="871"/>
        <end position="1065"/>
    </location>
</feature>
<dbReference type="PROSITE" id="PS51258">
    <property type="entry name" value="MHD1"/>
    <property type="match status" value="1"/>
</dbReference>
<sequence length="1260" mass="143874">MGSVVDSLLRRSTVKMDTCNSSQVVNPNRFVRSSPGRARQNVNDNMMSTSTWTEGESGIGSELLRSTIPPENATSMNRSQLVSISDEVVEGSRQTPRNRWAQCREMSLNKSKQRISTAQKDLDGILNIETEQRNALAAVSRILNQYSSHRASACADARHHPRRSRNTDAVNMSVYRNTASALLYPHRSHNLVLWTAKHPTYCTNLLDVRSVNRQGLKCSDCGVKCHERCRDMLSIDCLQRAASKKSSNKNDTQELKESMLQLIQGRLKTAAEELKLLANIFSLTPSESQRNLDLVKDKLLKKDLIWSAKLKVTVVEARGLMPMDKNGLSDPYCAVQVGKHHKNTTTKKETLDPKWNESFDFKVESARESIKIRIWDEDDDLRSRLKDKILREADDFLGQVVIDIRSITGDSDSWYELQPRTAKTTIKGSIRIKISMTRKTDIDGDEKLATIPNQFLILHSHILSYLQDLTGNSNSSKTSPIISCSSSGQVSVSNRIAQKILDSFTKHYGITKIFIQMATFGHLTENLNMIDAAETLWIISGHAIEHYCHEPNTAHLTMDERLYASNIQKRNLSGQVKKAEMFIRLKLNSYRMHYGKNLNEPTAHNLELSLKILIKLVEFKEKVLKENNSKLDEMILDCCSKCHEITYGNVFHEAEEYQVRASIAGSVDDGDGLWQQQGENTESSCDHSAPLEFWERFLRCVVSLVEEDMVYYSPIFTSVIPDLKLTTCSAVKFWSMLLNDLVGFLEHESDCRHWSTTSDYMKLQKLVKEVYERLSAMIDDKNFTGLAPYAEHFIPFTCIWLDDCIIEYCKYVEKSYQLDESDGFQRTNEYVKFSSSVVDLFDMLNQLGASTSKLRSDCHKFNGILENKFAQVVTTAIFHYIEIFMKDFRKYLNEANISYVMTNNIQQIREQLQDLYITMGQDQLHPKAQEYFREAQSKLSKTIDKCIRMLGVSLKPCTDSGIVAMYNELQQLSQNLAPNSANIAAAREQVFQALIPLKTLIRTERPLTNFQVEVISNVIVSLEDYFHQNGEGLKKAFFNKDNSLRQLKYTLDKYTEETDVLIWRLMDSYTSTAKKMPPELIRPSIVLAFELSLIKSGRKTFSLTVKVKSVENMPLEFSKVFRPFVEVAVYGPSVEQIVHVHATKSKYNTANAIFDQEFSSTLSNDWRKSEIQFSLKDFSLIGENRSLGRHIVRLSNFKDLPQVAETAPLTKPTPFSNNENVLFHLLQKRSFDNVAKQFISLKDFSIANHTASRSTTRQQK</sequence>
<dbReference type="SUPFAM" id="SSF49562">
    <property type="entry name" value="C2 domain (Calcium/lipid-binding domain, CaLB)"/>
    <property type="match status" value="2"/>
</dbReference>
<feature type="domain" description="C2" evidence="6">
    <location>
        <begin position="1083"/>
        <end position="1207"/>
    </location>
</feature>
<dbReference type="InterPro" id="IPR014770">
    <property type="entry name" value="Munc13_1"/>
</dbReference>
<dbReference type="EMBL" id="OU015569">
    <property type="protein sequence ID" value="CAG5094853.1"/>
    <property type="molecule type" value="Genomic_DNA"/>
</dbReference>
<feature type="domain" description="Phorbol-ester/DAG-type" evidence="7">
    <location>
        <begin position="188"/>
        <end position="237"/>
    </location>
</feature>
<dbReference type="InterPro" id="IPR010439">
    <property type="entry name" value="MUN_dom"/>
</dbReference>
<dbReference type="PANTHER" id="PTHR10480">
    <property type="entry name" value="PROTEIN UNC-13 HOMOLOG"/>
    <property type="match status" value="1"/>
</dbReference>
<evidence type="ECO:0000256" key="5">
    <source>
        <dbReference type="ARBA" id="ARBA00022833"/>
    </source>
</evidence>
<dbReference type="InterPro" id="IPR014772">
    <property type="entry name" value="Munc13_dom-2"/>
</dbReference>